<dbReference type="PATRIC" id="fig|1150469.3.peg.2340"/>
<gene>
    <name evidence="3" type="ORF">RSPPHO_02077</name>
</gene>
<dbReference type="EMBL" id="HE663493">
    <property type="protein sequence ID" value="CCG08703.1"/>
    <property type="molecule type" value="Genomic_DNA"/>
</dbReference>
<evidence type="ECO:0000313" key="4">
    <source>
        <dbReference type="Proteomes" id="UP000033220"/>
    </source>
</evidence>
<name>H6SL38_PARPM</name>
<feature type="region of interest" description="Disordered" evidence="1">
    <location>
        <begin position="1"/>
        <end position="30"/>
    </location>
</feature>
<evidence type="ECO:0000313" key="3">
    <source>
        <dbReference type="EMBL" id="CCG08703.1"/>
    </source>
</evidence>
<dbReference type="AlphaFoldDB" id="H6SL38"/>
<keyword evidence="2" id="KW-0472">Membrane</keyword>
<feature type="transmembrane region" description="Helical" evidence="2">
    <location>
        <begin position="49"/>
        <end position="71"/>
    </location>
</feature>
<dbReference type="HOGENOM" id="CLU_1249831_0_0_5"/>
<keyword evidence="2" id="KW-1133">Transmembrane helix</keyword>
<dbReference type="Proteomes" id="UP000033220">
    <property type="component" value="Chromosome DSM 122"/>
</dbReference>
<organism evidence="3 4">
    <name type="scientific">Pararhodospirillum photometricum DSM 122</name>
    <dbReference type="NCBI Taxonomy" id="1150469"/>
    <lineage>
        <taxon>Bacteria</taxon>
        <taxon>Pseudomonadati</taxon>
        <taxon>Pseudomonadota</taxon>
        <taxon>Alphaproteobacteria</taxon>
        <taxon>Rhodospirillales</taxon>
        <taxon>Rhodospirillaceae</taxon>
        <taxon>Pararhodospirillum</taxon>
    </lineage>
</organism>
<proteinExistence type="predicted"/>
<feature type="transmembrane region" description="Helical" evidence="2">
    <location>
        <begin position="77"/>
        <end position="97"/>
    </location>
</feature>
<sequence>MRERRGRGAGWGSGTFPAPSIQKERFPRPDSCTRLRPVGIKRGARGDMLFFDLLSMAVFGGMTAVVMMVAFRLAGRRVLWAVVGGGVLIAVIAFGIWNRYTWVNRAVAALPRGMVVIERERVSSFLEPWTLLVPRTESLMAFDRHAVRQDPEQPAHRWVSVLWLGREGAALRERVVECEAARWAELDAASGTPMEPWTSGERASGFVRAVCGAVARERSDF</sequence>
<reference evidence="3 4" key="1">
    <citation type="submission" date="2012-02" db="EMBL/GenBank/DDBJ databases">
        <title>Shotgun genome sequence of Phaeospirillum photometricum DSM 122.</title>
        <authorList>
            <person name="Duquesne K."/>
            <person name="Sturgis J."/>
        </authorList>
    </citation>
    <scope>NUCLEOTIDE SEQUENCE [LARGE SCALE GENOMIC DNA]</scope>
    <source>
        <strain evidence="4">DSM122</strain>
    </source>
</reference>
<evidence type="ECO:0000256" key="2">
    <source>
        <dbReference type="SAM" id="Phobius"/>
    </source>
</evidence>
<protein>
    <submittedName>
        <fullName evidence="3">Uncharacterized protein</fullName>
    </submittedName>
</protein>
<evidence type="ECO:0000256" key="1">
    <source>
        <dbReference type="SAM" id="MobiDB-lite"/>
    </source>
</evidence>
<keyword evidence="4" id="KW-1185">Reference proteome</keyword>
<dbReference type="STRING" id="1150469.RSPPHO_02077"/>
<dbReference type="KEGG" id="rpm:RSPPHO_02077"/>
<keyword evidence="2" id="KW-0812">Transmembrane</keyword>
<accession>H6SL38</accession>